<dbReference type="SFLD" id="SFLDS00003">
    <property type="entry name" value="Haloacid_Dehalogenase"/>
    <property type="match status" value="1"/>
</dbReference>
<sequence length="270" mass="30612">METKPYLIALDLDGTLLKDDKTISEDTLRTIRKVKEAGHYVCISTGRPYRSSSMYYQQMGLTTPIVNFNGAFVHHPQDESWGRYHTSLPLEVVKQLVDISETYSVHNVLAEVIDDVYFHYHDERLIDAFNMNTTNVTVGDLRDNLGEDVTSVLIHAKEEDVPDIRAYLSDVHAEVIDHRRWAAPWHVIEIIKSGMNKAVGLKKISDYYQIPAERIIAFGDEDNDLEMLAFAGCGVAMENGIDSVKQIADTTTFSNEEDGVSRFLKQHFSL</sequence>
<dbReference type="CDD" id="cd07516">
    <property type="entry name" value="HAD_Pase"/>
    <property type="match status" value="1"/>
</dbReference>
<dbReference type="SUPFAM" id="SSF56784">
    <property type="entry name" value="HAD-like"/>
    <property type="match status" value="1"/>
</dbReference>
<dbReference type="Proteomes" id="UP000006867">
    <property type="component" value="Chromosome"/>
</dbReference>
<dbReference type="Gene3D" id="3.30.1240.10">
    <property type="match status" value="1"/>
</dbReference>
<dbReference type="Gene3D" id="3.40.50.1000">
    <property type="entry name" value="HAD superfamily/HAD-like"/>
    <property type="match status" value="1"/>
</dbReference>
<dbReference type="Pfam" id="PF08282">
    <property type="entry name" value="Hydrolase_3"/>
    <property type="match status" value="1"/>
</dbReference>
<name>A0ABN3Z705_BACA1</name>
<gene>
    <name evidence="1" type="ordered locus">BATR1942_03195</name>
</gene>
<dbReference type="PANTHER" id="PTHR10000:SF23">
    <property type="entry name" value="5-AMINO-6-(5-PHOSPHO-D-RIBITYLAMINO)URACIL PHOSPHATASE YITU"/>
    <property type="match status" value="1"/>
</dbReference>
<protein>
    <submittedName>
        <fullName evidence="1">Phosphatase</fullName>
    </submittedName>
</protein>
<dbReference type="InterPro" id="IPR036412">
    <property type="entry name" value="HAD-like_sf"/>
</dbReference>
<keyword evidence="2" id="KW-1185">Reference proteome</keyword>
<dbReference type="EMBL" id="CP002207">
    <property type="protein sequence ID" value="ADP31595.1"/>
    <property type="molecule type" value="Genomic_DNA"/>
</dbReference>
<dbReference type="RefSeq" id="WP_003327621.1">
    <property type="nucleotide sequence ID" value="NC_014639.1"/>
</dbReference>
<evidence type="ECO:0000313" key="2">
    <source>
        <dbReference type="Proteomes" id="UP000006867"/>
    </source>
</evidence>
<dbReference type="InterPro" id="IPR000150">
    <property type="entry name" value="Cof"/>
</dbReference>
<accession>A0ABN3Z705</accession>
<dbReference type="SFLD" id="SFLDG01140">
    <property type="entry name" value="C2.B:_Phosphomannomutase_and_P"/>
    <property type="match status" value="1"/>
</dbReference>
<dbReference type="NCBIfam" id="TIGR01484">
    <property type="entry name" value="HAD-SF-IIB"/>
    <property type="match status" value="1"/>
</dbReference>
<evidence type="ECO:0000313" key="1">
    <source>
        <dbReference type="EMBL" id="ADP31595.1"/>
    </source>
</evidence>
<dbReference type="NCBIfam" id="TIGR00099">
    <property type="entry name" value="Cof-subfamily"/>
    <property type="match status" value="1"/>
</dbReference>
<organism evidence="1 2">
    <name type="scientific">Bacillus atrophaeus (strain 1942)</name>
    <dbReference type="NCBI Taxonomy" id="720555"/>
    <lineage>
        <taxon>Bacteria</taxon>
        <taxon>Bacillati</taxon>
        <taxon>Bacillota</taxon>
        <taxon>Bacilli</taxon>
        <taxon>Bacillales</taxon>
        <taxon>Bacillaceae</taxon>
        <taxon>Bacillus</taxon>
    </lineage>
</organism>
<reference evidence="1 2" key="1">
    <citation type="journal article" date="2011" name="Front. Microbiol.">
        <title>Genomic signatures of strain selection and enhancement in Bacillus atrophaeus var. globigii, a historical biowarfare simulant.</title>
        <authorList>
            <person name="Gibbons H.S."/>
            <person name="Broomall S.M."/>
            <person name="McNew L.A."/>
            <person name="Daligault H."/>
            <person name="Chapman C."/>
            <person name="Bruce D."/>
            <person name="Karavis M."/>
            <person name="Krepps M."/>
            <person name="McGregor P.A."/>
            <person name="Hong C."/>
            <person name="Park K.H."/>
            <person name="Akmal A."/>
            <person name="Feldman A."/>
            <person name="Lin J.S."/>
            <person name="Chang W.E."/>
            <person name="Higgs B.W."/>
            <person name="Demirev P."/>
            <person name="Lindquist J."/>
            <person name="Liem A."/>
            <person name="Fochler E."/>
            <person name="Read T.D."/>
            <person name="Tapia R."/>
            <person name="Johnson S."/>
            <person name="Bishop-Lilly K.A."/>
            <person name="Detter C."/>
            <person name="Han C."/>
            <person name="Sozhamannan S."/>
            <person name="Rosenzweig C.N."/>
            <person name="Skowronski E.W."/>
        </authorList>
    </citation>
    <scope>NUCLEOTIDE SEQUENCE [LARGE SCALE GENOMIC DNA]</scope>
    <source>
        <strain evidence="1 2">1942</strain>
    </source>
</reference>
<dbReference type="InterPro" id="IPR023214">
    <property type="entry name" value="HAD_sf"/>
</dbReference>
<proteinExistence type="predicted"/>
<dbReference type="PANTHER" id="PTHR10000">
    <property type="entry name" value="PHOSPHOSERINE PHOSPHATASE"/>
    <property type="match status" value="1"/>
</dbReference>
<dbReference type="InterPro" id="IPR006379">
    <property type="entry name" value="HAD-SF_hydro_IIB"/>
</dbReference>